<keyword evidence="9" id="KW-1185">Reference proteome</keyword>
<dbReference type="PANTHER" id="PTHR40621:SF6">
    <property type="entry name" value="AP-1-LIKE TRANSCRIPTION FACTOR YAP1-RELATED"/>
    <property type="match status" value="1"/>
</dbReference>
<sequence>MSVVSNSKRVLDANIGDSESSSSAASRKKVGRKLLNDSDVKSKRTFQNRNAQRAFRERKERKLKELEDKVLALEQVNEAKELETNFLRSRLKSMADELKKYRPAQSSDLEVLEYLAKKEQLAKYNHNANPIKEEEEVKEEEEDEEGEEGGDNIHANQSFEQESAKQKQEILSNIEKKKDFTFEYPKQNKMPSPESSTSITSSVVTSGKYNVQLQQGSVNNQVTTPDSSVSSSTWIHPVFYEDNAKQLPQFEQPKAVPTNMDVSPANSDINQSTSDIVPGSAKSFDAIPFGYDSSLFSNDFNFDDKFSDQVSSFCDKVNNPNYSPENNSLPSLVSENYNAESHNNTIALPDTTTEFGKKGFEFANSDATDTFSWNSGAFHEDDPSSKLFIDTLDKQYAVPTSDASIANDFSKANNFIESSLAFPESTASVANSMNGNLYFRDSNIDNTIDMLDLLADDDDDEDEVDESLIKNNLVTEECMDDAQAKSQLCDKYKNTVIRAEDGSYLKCSQVWSRLTEHPKYSELDIDGLCTELMLQAKCSEKGVVVESRDVQKALSKYLSS</sequence>
<evidence type="ECO:0000256" key="4">
    <source>
        <dbReference type="ARBA" id="ARBA00023163"/>
    </source>
</evidence>
<dbReference type="Proteomes" id="UP000005666">
    <property type="component" value="Chromosome 11"/>
</dbReference>
<dbReference type="GO" id="GO:0001228">
    <property type="term" value="F:DNA-binding transcription activator activity, RNA polymerase II-specific"/>
    <property type="evidence" value="ECO:0007669"/>
    <property type="project" value="TreeGrafter"/>
</dbReference>
<evidence type="ECO:0000256" key="5">
    <source>
        <dbReference type="ARBA" id="ARBA00023242"/>
    </source>
</evidence>
<dbReference type="PANTHER" id="PTHR40621">
    <property type="entry name" value="TRANSCRIPTION FACTOR KAPC-RELATED"/>
    <property type="match status" value="1"/>
</dbReference>
<organism evidence="8 9">
    <name type="scientific">Tetrapisispora phaffii (strain ATCC 24235 / CBS 4417 / NBRC 1672 / NRRL Y-8282 / UCD 70-5)</name>
    <name type="common">Yeast</name>
    <name type="synonym">Fabospora phaffii</name>
    <dbReference type="NCBI Taxonomy" id="1071381"/>
    <lineage>
        <taxon>Eukaryota</taxon>
        <taxon>Fungi</taxon>
        <taxon>Dikarya</taxon>
        <taxon>Ascomycota</taxon>
        <taxon>Saccharomycotina</taxon>
        <taxon>Saccharomycetes</taxon>
        <taxon>Saccharomycetales</taxon>
        <taxon>Saccharomycetaceae</taxon>
        <taxon>Tetrapisispora</taxon>
    </lineage>
</organism>
<keyword evidence="5" id="KW-0539">Nucleus</keyword>
<dbReference type="InterPro" id="IPR013910">
    <property type="entry name" value="TF_PAP1"/>
</dbReference>
<dbReference type="InterPro" id="IPR046347">
    <property type="entry name" value="bZIP_sf"/>
</dbReference>
<dbReference type="eggNOG" id="ENOG502RPD7">
    <property type="taxonomic scope" value="Eukaryota"/>
</dbReference>
<feature type="region of interest" description="Disordered" evidence="6">
    <location>
        <begin position="1"/>
        <end position="57"/>
    </location>
</feature>
<keyword evidence="4" id="KW-0804">Transcription</keyword>
<dbReference type="AlphaFoldDB" id="G8BZ58"/>
<dbReference type="InterPro" id="IPR023167">
    <property type="entry name" value="Yap1_redox_dom_sf"/>
</dbReference>
<gene>
    <name evidence="8" type="primary">TPHA0K00520</name>
    <name evidence="8" type="ordered locus">TPHA_0K00520</name>
</gene>
<dbReference type="GO" id="GO:0005737">
    <property type="term" value="C:cytoplasm"/>
    <property type="evidence" value="ECO:0007669"/>
    <property type="project" value="UniProtKB-SubCell"/>
</dbReference>
<accession>G8BZ58</accession>
<feature type="region of interest" description="Disordered" evidence="6">
    <location>
        <begin position="126"/>
        <end position="168"/>
    </location>
</feature>
<dbReference type="InterPro" id="IPR004827">
    <property type="entry name" value="bZIP"/>
</dbReference>
<evidence type="ECO:0000256" key="3">
    <source>
        <dbReference type="ARBA" id="ARBA00023015"/>
    </source>
</evidence>
<name>G8BZ58_TETPH</name>
<evidence type="ECO:0000313" key="9">
    <source>
        <dbReference type="Proteomes" id="UP000005666"/>
    </source>
</evidence>
<dbReference type="PROSITE" id="PS00036">
    <property type="entry name" value="BZIP_BASIC"/>
    <property type="match status" value="1"/>
</dbReference>
<evidence type="ECO:0000259" key="7">
    <source>
        <dbReference type="PROSITE" id="PS50217"/>
    </source>
</evidence>
<keyword evidence="3" id="KW-0805">Transcription regulation</keyword>
<dbReference type="KEGG" id="tpf:TPHA_0K00520"/>
<dbReference type="SUPFAM" id="SSF57959">
    <property type="entry name" value="Leucine zipper domain"/>
    <property type="match status" value="1"/>
</dbReference>
<feature type="compositionally biased region" description="Acidic residues" evidence="6">
    <location>
        <begin position="133"/>
        <end position="150"/>
    </location>
</feature>
<dbReference type="PROSITE" id="PS50217">
    <property type="entry name" value="BZIP"/>
    <property type="match status" value="1"/>
</dbReference>
<dbReference type="OMA" id="WESHSNI"/>
<evidence type="ECO:0000313" key="8">
    <source>
        <dbReference type="EMBL" id="CCE65186.1"/>
    </source>
</evidence>
<dbReference type="SMART" id="SM00338">
    <property type="entry name" value="BRLZ"/>
    <property type="match status" value="1"/>
</dbReference>
<dbReference type="Pfam" id="PF08601">
    <property type="entry name" value="PAP1"/>
    <property type="match status" value="1"/>
</dbReference>
<dbReference type="GeneID" id="11533289"/>
<dbReference type="OrthoDB" id="5380163at2759"/>
<proteinExistence type="predicted"/>
<dbReference type="GO" id="GO:0090575">
    <property type="term" value="C:RNA polymerase II transcription regulator complex"/>
    <property type="evidence" value="ECO:0007669"/>
    <property type="project" value="TreeGrafter"/>
</dbReference>
<evidence type="ECO:0000256" key="1">
    <source>
        <dbReference type="ARBA" id="ARBA00004123"/>
    </source>
</evidence>
<dbReference type="STRING" id="1071381.G8BZ58"/>
<dbReference type="SUPFAM" id="SSF111430">
    <property type="entry name" value="YAP1 redox domain"/>
    <property type="match status" value="1"/>
</dbReference>
<reference evidence="8 9" key="1">
    <citation type="journal article" date="2011" name="Proc. Natl. Acad. Sci. U.S.A.">
        <title>Evolutionary erosion of yeast sex chromosomes by mating-type switching accidents.</title>
        <authorList>
            <person name="Gordon J.L."/>
            <person name="Armisen D."/>
            <person name="Proux-Wera E."/>
            <person name="Oheigeartaigh S.S."/>
            <person name="Byrne K.P."/>
            <person name="Wolfe K.H."/>
        </authorList>
    </citation>
    <scope>NUCLEOTIDE SEQUENCE [LARGE SCALE GENOMIC DNA]</scope>
    <source>
        <strain evidence="9">ATCC 24235 / CBS 4417 / NBRC 1672 / NRRL Y-8282 / UCD 70-5</strain>
    </source>
</reference>
<dbReference type="EMBL" id="HE612866">
    <property type="protein sequence ID" value="CCE65186.1"/>
    <property type="molecule type" value="Genomic_DNA"/>
</dbReference>
<evidence type="ECO:0000256" key="6">
    <source>
        <dbReference type="SAM" id="MobiDB-lite"/>
    </source>
</evidence>
<dbReference type="InterPro" id="IPR050936">
    <property type="entry name" value="AP-1-like"/>
</dbReference>
<dbReference type="Gene3D" id="1.20.5.170">
    <property type="match status" value="1"/>
</dbReference>
<dbReference type="HOGENOM" id="CLU_032750_0_0_1"/>
<dbReference type="CDD" id="cd14688">
    <property type="entry name" value="bZIP_YAP"/>
    <property type="match status" value="1"/>
</dbReference>
<dbReference type="Gene3D" id="1.10.238.100">
    <property type="entry name" value="YAP1 redox domain. Chain B"/>
    <property type="match status" value="1"/>
</dbReference>
<dbReference type="GO" id="GO:0000976">
    <property type="term" value="F:transcription cis-regulatory region binding"/>
    <property type="evidence" value="ECO:0007669"/>
    <property type="project" value="InterPro"/>
</dbReference>
<feature type="domain" description="BZIP" evidence="7">
    <location>
        <begin position="38"/>
        <end position="101"/>
    </location>
</feature>
<comment type="subcellular location">
    <subcellularLocation>
        <location evidence="2">Cytoplasm</location>
    </subcellularLocation>
    <subcellularLocation>
        <location evidence="1">Nucleus</location>
    </subcellularLocation>
</comment>
<evidence type="ECO:0000256" key="2">
    <source>
        <dbReference type="ARBA" id="ARBA00004496"/>
    </source>
</evidence>
<dbReference type="GO" id="GO:0033554">
    <property type="term" value="P:cellular response to stress"/>
    <property type="evidence" value="ECO:0007669"/>
    <property type="project" value="UniProtKB-ARBA"/>
</dbReference>
<dbReference type="RefSeq" id="XP_003687620.1">
    <property type="nucleotide sequence ID" value="XM_003687572.1"/>
</dbReference>
<protein>
    <recommendedName>
        <fullName evidence="7">BZIP domain-containing protein</fullName>
    </recommendedName>
</protein>